<dbReference type="EMBL" id="DSZU01000003">
    <property type="protein sequence ID" value="HGV54470.1"/>
    <property type="molecule type" value="Genomic_DNA"/>
</dbReference>
<dbReference type="SUPFAM" id="SSF54862">
    <property type="entry name" value="4Fe-4S ferredoxins"/>
    <property type="match status" value="1"/>
</dbReference>
<keyword evidence="2" id="KW-0479">Metal-binding</keyword>
<feature type="domain" description="4Fe-4S ferredoxin-type" evidence="6">
    <location>
        <begin position="1"/>
        <end position="29"/>
    </location>
</feature>
<dbReference type="Pfam" id="PF12838">
    <property type="entry name" value="Fer4_7"/>
    <property type="match status" value="1"/>
</dbReference>
<evidence type="ECO:0000256" key="1">
    <source>
        <dbReference type="ARBA" id="ARBA00022485"/>
    </source>
</evidence>
<protein>
    <submittedName>
        <fullName evidence="7">(Fe-S)-binding protein</fullName>
    </submittedName>
</protein>
<dbReference type="PANTHER" id="PTHR32479:SF19">
    <property type="entry name" value="ANAEROBIC GLYCEROL-3-PHOSPHATE DEHYDROGENASE SUBUNIT C"/>
    <property type="match status" value="1"/>
</dbReference>
<comment type="caution">
    <text evidence="7">The sequence shown here is derived from an EMBL/GenBank/DDBJ whole genome shotgun (WGS) entry which is preliminary data.</text>
</comment>
<dbReference type="PROSITE" id="PS00198">
    <property type="entry name" value="4FE4S_FER_1"/>
    <property type="match status" value="2"/>
</dbReference>
<accession>A0A832GNS4</accession>
<keyword evidence="1" id="KW-0004">4Fe-4S</keyword>
<dbReference type="InterPro" id="IPR004017">
    <property type="entry name" value="Cys_rich_dom"/>
</dbReference>
<keyword evidence="4" id="KW-0408">Iron</keyword>
<reference evidence="7" key="1">
    <citation type="journal article" date="2020" name="mSystems">
        <title>Genome- and Community-Level Interaction Insights into Carbon Utilization and Element Cycling Functions of Hydrothermarchaeota in Hydrothermal Sediment.</title>
        <authorList>
            <person name="Zhou Z."/>
            <person name="Liu Y."/>
            <person name="Xu W."/>
            <person name="Pan J."/>
            <person name="Luo Z.H."/>
            <person name="Li M."/>
        </authorList>
    </citation>
    <scope>NUCLEOTIDE SEQUENCE [LARGE SCALE GENOMIC DNA]</scope>
    <source>
        <strain evidence="7">SpSt-605</strain>
    </source>
</reference>
<dbReference type="PANTHER" id="PTHR32479">
    <property type="entry name" value="GLYCOLATE OXIDASE IRON-SULFUR SUBUNIT"/>
    <property type="match status" value="1"/>
</dbReference>
<evidence type="ECO:0000313" key="7">
    <source>
        <dbReference type="EMBL" id="HGV54470.1"/>
    </source>
</evidence>
<dbReference type="GO" id="GO:0046872">
    <property type="term" value="F:metal ion binding"/>
    <property type="evidence" value="ECO:0007669"/>
    <property type="project" value="UniProtKB-KW"/>
</dbReference>
<dbReference type="AlphaFoldDB" id="A0A832GNS4"/>
<keyword evidence="3" id="KW-0677">Repeat</keyword>
<dbReference type="Pfam" id="PF02754">
    <property type="entry name" value="CCG"/>
    <property type="match status" value="1"/>
</dbReference>
<dbReference type="Gene3D" id="3.30.70.20">
    <property type="match status" value="1"/>
</dbReference>
<evidence type="ECO:0000259" key="6">
    <source>
        <dbReference type="PROSITE" id="PS51379"/>
    </source>
</evidence>
<sequence>MKVIGPENCLSCGKCLPQCPSYRFYLQESFSPRGRNFLLSKGLYSPSLDFCLFCERCSKICPQGISFPKAYLIKKAREKKPPIPHLQDSLYLLKFLPLNQNIIKDFKEEILQNFKEGDFYIYLSCGLKHLYPEAFFKFLGLLKRESLRPCIPSGQSCCGIPYLSSGYIDVVRDYAKNILQKFAEPKPIVTYCATCFWVLKRVYPLLFAEEKEGEAFKELSQRCYFVFDFLKIFLQKNIELENKKEILYHFPCHLNFPLTSEEKNLKNILGAKDFCCGSAKLSLWLRGFQREYAKLWKGELMGKFYLATLCTGCYLNFSFLLREPPKIMHWLEFLL</sequence>
<feature type="domain" description="4Fe-4S ferredoxin-type" evidence="6">
    <location>
        <begin position="44"/>
        <end position="71"/>
    </location>
</feature>
<dbReference type="PROSITE" id="PS51379">
    <property type="entry name" value="4FE4S_FER_2"/>
    <property type="match status" value="2"/>
</dbReference>
<evidence type="ECO:0000256" key="5">
    <source>
        <dbReference type="ARBA" id="ARBA00023014"/>
    </source>
</evidence>
<evidence type="ECO:0000256" key="2">
    <source>
        <dbReference type="ARBA" id="ARBA00022723"/>
    </source>
</evidence>
<evidence type="ECO:0000256" key="3">
    <source>
        <dbReference type="ARBA" id="ARBA00022737"/>
    </source>
</evidence>
<dbReference type="GO" id="GO:0051539">
    <property type="term" value="F:4 iron, 4 sulfur cluster binding"/>
    <property type="evidence" value="ECO:0007669"/>
    <property type="project" value="UniProtKB-KW"/>
</dbReference>
<proteinExistence type="predicted"/>
<dbReference type="GO" id="GO:0016491">
    <property type="term" value="F:oxidoreductase activity"/>
    <property type="evidence" value="ECO:0007669"/>
    <property type="project" value="UniProtKB-ARBA"/>
</dbReference>
<keyword evidence="5" id="KW-0411">Iron-sulfur</keyword>
<organism evidence="7">
    <name type="scientific">Caldimicrobium thiodismutans</name>
    <dbReference type="NCBI Taxonomy" id="1653476"/>
    <lineage>
        <taxon>Bacteria</taxon>
        <taxon>Pseudomonadati</taxon>
        <taxon>Thermodesulfobacteriota</taxon>
        <taxon>Thermodesulfobacteria</taxon>
        <taxon>Thermodesulfobacteriales</taxon>
        <taxon>Thermodesulfobacteriaceae</taxon>
        <taxon>Caldimicrobium</taxon>
    </lineage>
</organism>
<evidence type="ECO:0000256" key="4">
    <source>
        <dbReference type="ARBA" id="ARBA00023004"/>
    </source>
</evidence>
<dbReference type="InterPro" id="IPR017900">
    <property type="entry name" value="4Fe4S_Fe_S_CS"/>
</dbReference>
<dbReference type="InterPro" id="IPR017896">
    <property type="entry name" value="4Fe4S_Fe-S-bd"/>
</dbReference>
<name>A0A832GNS4_9BACT</name>
<gene>
    <name evidence="7" type="ORF">ENT73_00085</name>
</gene>